<dbReference type="Proteomes" id="UP001055072">
    <property type="component" value="Unassembled WGS sequence"/>
</dbReference>
<protein>
    <submittedName>
        <fullName evidence="1">Uncharacterized protein</fullName>
    </submittedName>
</protein>
<evidence type="ECO:0000313" key="1">
    <source>
        <dbReference type="EMBL" id="KAI0092091.1"/>
    </source>
</evidence>
<keyword evidence="2" id="KW-1185">Reference proteome</keyword>
<sequence>MVKVPKSRHRETARVIVLQWFNVVKCIFDEDTRAMRTCVANSLLPHLMVLSLSGIRERTISSIPPHRSPGNRYHKMTTIAQAFNNQVLSSVFVDCTIATLIIYEHLITLGEEVRVIWCRKFTGATLLFLVNRYLTLLIAVLVLASLVFVDESYFPTLRTYAIADRNRLLWTIPVFILTLVPIPIDIFYWTISIDFYRRKPLLCIRLVHIASKDLALVSELVSRGSLVFANLLMLTLVLRRTLYLYFQSRLSRITTPLLKTLLQDGAIFFLTFLILNLTTLLAEFIPALLVVAPAGSLLQELIPILISRFMLNLRRATESGNDTLPGSTATSVGMTAISFRVPHSVIGNLGETFVETRADMEFSSEIFLGPDAVGDTRCRTPGKCLITYKKHTRLICAPIFKVQYETTLFN</sequence>
<organism evidence="1 2">
    <name type="scientific">Irpex rosettiformis</name>
    <dbReference type="NCBI Taxonomy" id="378272"/>
    <lineage>
        <taxon>Eukaryota</taxon>
        <taxon>Fungi</taxon>
        <taxon>Dikarya</taxon>
        <taxon>Basidiomycota</taxon>
        <taxon>Agaricomycotina</taxon>
        <taxon>Agaricomycetes</taxon>
        <taxon>Polyporales</taxon>
        <taxon>Irpicaceae</taxon>
        <taxon>Irpex</taxon>
    </lineage>
</organism>
<proteinExistence type="predicted"/>
<dbReference type="EMBL" id="MU274904">
    <property type="protein sequence ID" value="KAI0092091.1"/>
    <property type="molecule type" value="Genomic_DNA"/>
</dbReference>
<gene>
    <name evidence="1" type="ORF">BDY19DRAFT_1046209</name>
</gene>
<accession>A0ACB8UCV8</accession>
<reference evidence="1" key="1">
    <citation type="journal article" date="2021" name="Environ. Microbiol.">
        <title>Gene family expansions and transcriptome signatures uncover fungal adaptations to wood decay.</title>
        <authorList>
            <person name="Hage H."/>
            <person name="Miyauchi S."/>
            <person name="Viragh M."/>
            <person name="Drula E."/>
            <person name="Min B."/>
            <person name="Chaduli D."/>
            <person name="Navarro D."/>
            <person name="Favel A."/>
            <person name="Norest M."/>
            <person name="Lesage-Meessen L."/>
            <person name="Balint B."/>
            <person name="Merenyi Z."/>
            <person name="de Eugenio L."/>
            <person name="Morin E."/>
            <person name="Martinez A.T."/>
            <person name="Baldrian P."/>
            <person name="Stursova M."/>
            <person name="Martinez M.J."/>
            <person name="Novotny C."/>
            <person name="Magnuson J.K."/>
            <person name="Spatafora J.W."/>
            <person name="Maurice S."/>
            <person name="Pangilinan J."/>
            <person name="Andreopoulos W."/>
            <person name="LaButti K."/>
            <person name="Hundley H."/>
            <person name="Na H."/>
            <person name="Kuo A."/>
            <person name="Barry K."/>
            <person name="Lipzen A."/>
            <person name="Henrissat B."/>
            <person name="Riley R."/>
            <person name="Ahrendt S."/>
            <person name="Nagy L.G."/>
            <person name="Grigoriev I.V."/>
            <person name="Martin F."/>
            <person name="Rosso M.N."/>
        </authorList>
    </citation>
    <scope>NUCLEOTIDE SEQUENCE</scope>
    <source>
        <strain evidence="1">CBS 384.51</strain>
    </source>
</reference>
<comment type="caution">
    <text evidence="1">The sequence shown here is derived from an EMBL/GenBank/DDBJ whole genome shotgun (WGS) entry which is preliminary data.</text>
</comment>
<evidence type="ECO:0000313" key="2">
    <source>
        <dbReference type="Proteomes" id="UP001055072"/>
    </source>
</evidence>
<name>A0ACB8UCV8_9APHY</name>